<protein>
    <recommendedName>
        <fullName evidence="4">MAPK-interacting and spindle-stabilizing protein-like</fullName>
    </recommendedName>
    <alternativeName>
        <fullName evidence="5">Mitogen-activated protein kinase 1-interacting protein 1-like</fullName>
    </alternativeName>
</protein>
<evidence type="ECO:0000256" key="2">
    <source>
        <dbReference type="ARBA" id="ARBA00022553"/>
    </source>
</evidence>
<evidence type="ECO:0000256" key="3">
    <source>
        <dbReference type="ARBA" id="ARBA00022990"/>
    </source>
</evidence>
<reference evidence="7" key="2">
    <citation type="submission" date="2025-09" db="UniProtKB">
        <authorList>
            <consortium name="Ensembl"/>
        </authorList>
    </citation>
    <scope>IDENTIFICATION</scope>
</reference>
<organism evidence="7 8">
    <name type="scientific">Piliocolobus tephrosceles</name>
    <name type="common">Ugandan red Colobus</name>
    <dbReference type="NCBI Taxonomy" id="591936"/>
    <lineage>
        <taxon>Eukaryota</taxon>
        <taxon>Metazoa</taxon>
        <taxon>Chordata</taxon>
        <taxon>Craniata</taxon>
        <taxon>Vertebrata</taxon>
        <taxon>Euteleostomi</taxon>
        <taxon>Mammalia</taxon>
        <taxon>Eutheria</taxon>
        <taxon>Euarchontoglires</taxon>
        <taxon>Primates</taxon>
        <taxon>Haplorrhini</taxon>
        <taxon>Catarrhini</taxon>
        <taxon>Cercopithecidae</taxon>
        <taxon>Colobinae</taxon>
        <taxon>Piliocolobus</taxon>
    </lineage>
</organism>
<feature type="region of interest" description="Disordered" evidence="6">
    <location>
        <begin position="1"/>
        <end position="105"/>
    </location>
</feature>
<dbReference type="Proteomes" id="UP000694416">
    <property type="component" value="Unplaced"/>
</dbReference>
<evidence type="ECO:0000256" key="5">
    <source>
        <dbReference type="ARBA" id="ARBA00041549"/>
    </source>
</evidence>
<evidence type="ECO:0000313" key="7">
    <source>
        <dbReference type="Ensembl" id="ENSPTEP00000011585.1"/>
    </source>
</evidence>
<keyword evidence="3" id="KW-0007">Acetylation</keyword>
<dbReference type="Ensembl" id="ENSPTET00000017483.1">
    <property type="protein sequence ID" value="ENSPTEP00000011585.1"/>
    <property type="gene ID" value="ENSPTEG00000013044.1"/>
</dbReference>
<sequence length="178" mass="18789">MYGEFSLADALPEHSPAKTFAVSNTKPGQPPQGWPGSSPWNNLSAPPSVPSGLPPSATPSTVPFGPAPTGPYPTPPPPQAPGPAPPVPQDTVPPGAWGPAAPYPAPTGSYPTQDSILLPVILSKCLQDLLVLHRCLVVPTLTIKLTMDEEMTLCFLKYTYMHMNAYIKIAGFTIRGHS</sequence>
<name>A0A8C9H0T9_9PRIM</name>
<proteinExistence type="inferred from homology"/>
<accession>A0A8C9H0T9</accession>
<dbReference type="PANTHER" id="PTHR35973">
    <property type="entry name" value="MAPK-INTERACTING AND SPINDLE-STABILIZING PROTEIN-LIKE"/>
    <property type="match status" value="1"/>
</dbReference>
<dbReference type="AlphaFoldDB" id="A0A8C9H0T9"/>
<keyword evidence="8" id="KW-1185">Reference proteome</keyword>
<keyword evidence="2" id="KW-0597">Phosphoprotein</keyword>
<feature type="compositionally biased region" description="Pro residues" evidence="6">
    <location>
        <begin position="65"/>
        <end position="88"/>
    </location>
</feature>
<reference evidence="7" key="1">
    <citation type="submission" date="2025-08" db="UniProtKB">
        <authorList>
            <consortium name="Ensembl"/>
        </authorList>
    </citation>
    <scope>IDENTIFICATION</scope>
</reference>
<feature type="compositionally biased region" description="Pro residues" evidence="6">
    <location>
        <begin position="47"/>
        <end position="57"/>
    </location>
</feature>
<comment type="similarity">
    <text evidence="1">Belongs to the MISS family.</text>
</comment>
<evidence type="ECO:0000256" key="1">
    <source>
        <dbReference type="ARBA" id="ARBA00007272"/>
    </source>
</evidence>
<dbReference type="PANTHER" id="PTHR35973:SF1">
    <property type="entry name" value="MAPK-INTERACTING AND SPINDLE-STABILIZING PROTEIN-LIKE"/>
    <property type="match status" value="1"/>
</dbReference>
<dbReference type="InterPro" id="IPR031653">
    <property type="entry name" value="MISS"/>
</dbReference>
<dbReference type="Pfam" id="PF15822">
    <property type="entry name" value="MISS"/>
    <property type="match status" value="1"/>
</dbReference>
<evidence type="ECO:0000313" key="8">
    <source>
        <dbReference type="Proteomes" id="UP000694416"/>
    </source>
</evidence>
<evidence type="ECO:0000256" key="4">
    <source>
        <dbReference type="ARBA" id="ARBA00040440"/>
    </source>
</evidence>
<evidence type="ECO:0000256" key="6">
    <source>
        <dbReference type="SAM" id="MobiDB-lite"/>
    </source>
</evidence>
<feature type="compositionally biased region" description="Low complexity" evidence="6">
    <location>
        <begin position="89"/>
        <end position="105"/>
    </location>
</feature>